<dbReference type="Proteomes" id="UP001236620">
    <property type="component" value="Unassembled WGS sequence"/>
</dbReference>
<comment type="caution">
    <text evidence="2">The sequence shown here is derived from an EMBL/GenBank/DDBJ whole genome shotgun (WGS) entry which is preliminary data.</text>
</comment>
<evidence type="ECO:0000313" key="2">
    <source>
        <dbReference type="EMBL" id="MDQ0567786.1"/>
    </source>
</evidence>
<evidence type="ECO:0000313" key="3">
    <source>
        <dbReference type="Proteomes" id="UP001236620"/>
    </source>
</evidence>
<keyword evidence="1" id="KW-1133">Transmembrane helix</keyword>
<feature type="transmembrane region" description="Helical" evidence="1">
    <location>
        <begin position="429"/>
        <end position="447"/>
    </location>
</feature>
<sequence>MIDDQPIYEPVQEYDKYNGINSKVIKDHFNMLVSKSKIDIEANKNLVESIKEQRSRIERINRRDSIFEFISRVISIFIIIDLLFFIGNVWYLIKQKDKLDSLVHWIFIAVLVGLLFLIFLFLRFYVISKKIEEIRADLYEAKEQLEYLINEGIEQTSYLTELISTQGTKKKIIQESIPIIKFKLLTKAEETQLEDEYGFVLPKDLKQTTCLNFYSGSIYGNPFILIKNLNYKIENKTYEGYTGIEWIEYYRNKKGEQDWFPRSETLSETIEKPCVEFYDDVMLVVGTNAAKNLMFERSKRTIDLPEAWQNKITRERNLNSKIQDTNNLPPLINTRFKNIWATFKRSNEREFRSLFTPLTQKNLMDILDDKRKGYGDCVDIIKNKRNLIFFSKLLDELDFDDQGYGYSSYNIKEIERSFYNTNKRFFKSIYWIFAPFFSIPGFYNFVIDNNNNNNKDKQFECLSDFEYEVCVNNLPSELIKHEKIETNPLNKIKFLSIKDSWHNILVKSTGFDTIERVEHFSVPGGDGNCHDVSVEWPEFIKCVKHTLVKIKPFEELITNKFWFEKGDKELEEDRYITPLGIVEVEEIDDEDVLDIDEDVDDTFDDE</sequence>
<keyword evidence="1" id="KW-0472">Membrane</keyword>
<keyword evidence="1" id="KW-0812">Transmembrane</keyword>
<reference evidence="2" key="1">
    <citation type="submission" date="2023-07" db="EMBL/GenBank/DDBJ databases">
        <title>Genomic Encyclopedia of Type Strains, Phase IV (KMG-IV): sequencing the most valuable type-strain genomes for metagenomic binning, comparative biology and taxonomic classification.</title>
        <authorList>
            <person name="Goeker M."/>
        </authorList>
    </citation>
    <scope>NUCLEOTIDE SEQUENCE [LARGE SCALE GENOMIC DNA]</scope>
    <source>
        <strain evidence="2">DSM 22019</strain>
    </source>
</reference>
<protein>
    <submittedName>
        <fullName evidence="2">Uncharacterized protein</fullName>
    </submittedName>
</protein>
<keyword evidence="3" id="KW-1185">Reference proteome</keyword>
<dbReference type="EMBL" id="JAUSWP010000003">
    <property type="protein sequence ID" value="MDQ0567786.1"/>
    <property type="molecule type" value="Genomic_DNA"/>
</dbReference>
<feature type="transmembrane region" description="Helical" evidence="1">
    <location>
        <begin position="69"/>
        <end position="93"/>
    </location>
</feature>
<dbReference type="NCBIfam" id="NF046000">
    <property type="entry name" value="MAG1210_fam"/>
    <property type="match status" value="1"/>
</dbReference>
<proteinExistence type="predicted"/>
<accession>A0ABU0NEA8</accession>
<name>A0ABU0NEA8_9MOLU</name>
<dbReference type="RefSeq" id="WP_307444763.1">
    <property type="nucleotide sequence ID" value="NZ_JAUSWP010000003.1"/>
</dbReference>
<feature type="transmembrane region" description="Helical" evidence="1">
    <location>
        <begin position="105"/>
        <end position="126"/>
    </location>
</feature>
<evidence type="ECO:0000256" key="1">
    <source>
        <dbReference type="SAM" id="Phobius"/>
    </source>
</evidence>
<gene>
    <name evidence="2" type="ORF">J2Z63_000431</name>
</gene>
<organism evidence="2 3">
    <name type="scientific">Mycoplasma yeatsii</name>
    <dbReference type="NCBI Taxonomy" id="51365"/>
    <lineage>
        <taxon>Bacteria</taxon>
        <taxon>Bacillati</taxon>
        <taxon>Mycoplasmatota</taxon>
        <taxon>Mollicutes</taxon>
        <taxon>Mycoplasmataceae</taxon>
        <taxon>Mycoplasma</taxon>
    </lineage>
</organism>